<dbReference type="AlphaFoldDB" id="A0A261Y7W2"/>
<evidence type="ECO:0000313" key="2">
    <source>
        <dbReference type="Proteomes" id="UP000242875"/>
    </source>
</evidence>
<protein>
    <submittedName>
        <fullName evidence="1">Uncharacterized protein</fullName>
    </submittedName>
</protein>
<dbReference type="EMBL" id="MVBO01000002">
    <property type="protein sequence ID" value="OZJ06720.1"/>
    <property type="molecule type" value="Genomic_DNA"/>
</dbReference>
<accession>A0A261Y7W2</accession>
<proteinExistence type="predicted"/>
<evidence type="ECO:0000313" key="1">
    <source>
        <dbReference type="EMBL" id="OZJ06720.1"/>
    </source>
</evidence>
<sequence length="105" mass="12131">MQTVNYLAGFVEGFYSRLFHLKHQCWLQVLQVSNSHLGVTQYFQVEAANPGIYSYTSSDLRFKLRLEFVTKFLQGRDAIGQRRCLEMRSPPSLGFLGAQILQVKR</sequence>
<dbReference type="Proteomes" id="UP000242875">
    <property type="component" value="Unassembled WGS sequence"/>
</dbReference>
<gene>
    <name evidence="1" type="ORF">BZG36_00363</name>
</gene>
<comment type="caution">
    <text evidence="1">The sequence shown here is derived from an EMBL/GenBank/DDBJ whole genome shotgun (WGS) entry which is preliminary data.</text>
</comment>
<name>A0A261Y7W2_9FUNG</name>
<organism evidence="1 2">
    <name type="scientific">Bifiguratus adelaidae</name>
    <dbReference type="NCBI Taxonomy" id="1938954"/>
    <lineage>
        <taxon>Eukaryota</taxon>
        <taxon>Fungi</taxon>
        <taxon>Fungi incertae sedis</taxon>
        <taxon>Mucoromycota</taxon>
        <taxon>Mucoromycotina</taxon>
        <taxon>Endogonomycetes</taxon>
        <taxon>Endogonales</taxon>
        <taxon>Endogonales incertae sedis</taxon>
        <taxon>Bifiguratus</taxon>
    </lineage>
</organism>
<keyword evidence="2" id="KW-1185">Reference proteome</keyword>
<reference evidence="1 2" key="1">
    <citation type="journal article" date="2017" name="Mycologia">
        <title>Bifiguratus adelaidae, gen. et sp. nov., a new member of Mucoromycotina in endophytic and soil-dwelling habitats.</title>
        <authorList>
            <person name="Torres-Cruz T.J."/>
            <person name="Billingsley Tobias T.L."/>
            <person name="Almatruk M."/>
            <person name="Hesse C."/>
            <person name="Kuske C.R."/>
            <person name="Desiro A."/>
            <person name="Benucci G.M."/>
            <person name="Bonito G."/>
            <person name="Stajich J.E."/>
            <person name="Dunlap C."/>
            <person name="Arnold A.E."/>
            <person name="Porras-Alfaro A."/>
        </authorList>
    </citation>
    <scope>NUCLEOTIDE SEQUENCE [LARGE SCALE GENOMIC DNA]</scope>
    <source>
        <strain evidence="1 2">AZ0501</strain>
    </source>
</reference>